<proteinExistence type="predicted"/>
<gene>
    <name evidence="2" type="ORF">OVA965_LOCUS8894</name>
    <name evidence="4" type="ORF">SRO942_LOCUS39131</name>
    <name evidence="3" type="ORF">TMI583_LOCUS8890</name>
</gene>
<dbReference type="Proteomes" id="UP000682733">
    <property type="component" value="Unassembled WGS sequence"/>
</dbReference>
<feature type="region of interest" description="Disordered" evidence="1">
    <location>
        <begin position="201"/>
        <end position="222"/>
    </location>
</feature>
<organism evidence="4 5">
    <name type="scientific">Didymodactylos carnosus</name>
    <dbReference type="NCBI Taxonomy" id="1234261"/>
    <lineage>
        <taxon>Eukaryota</taxon>
        <taxon>Metazoa</taxon>
        <taxon>Spiralia</taxon>
        <taxon>Gnathifera</taxon>
        <taxon>Rotifera</taxon>
        <taxon>Eurotatoria</taxon>
        <taxon>Bdelloidea</taxon>
        <taxon>Philodinida</taxon>
        <taxon>Philodinidae</taxon>
        <taxon>Didymodactylos</taxon>
    </lineage>
</organism>
<evidence type="ECO:0000313" key="5">
    <source>
        <dbReference type="Proteomes" id="UP000681722"/>
    </source>
</evidence>
<feature type="compositionally biased region" description="Low complexity" evidence="1">
    <location>
        <begin position="201"/>
        <end position="211"/>
    </location>
</feature>
<reference evidence="4" key="1">
    <citation type="submission" date="2021-02" db="EMBL/GenBank/DDBJ databases">
        <authorList>
            <person name="Nowell W R."/>
        </authorList>
    </citation>
    <scope>NUCLEOTIDE SEQUENCE</scope>
</reference>
<evidence type="ECO:0000313" key="4">
    <source>
        <dbReference type="EMBL" id="CAF4395364.1"/>
    </source>
</evidence>
<evidence type="ECO:0000313" key="2">
    <source>
        <dbReference type="EMBL" id="CAF0886403.1"/>
    </source>
</evidence>
<dbReference type="AlphaFoldDB" id="A0A8S2VKJ9"/>
<name>A0A8S2VKJ9_9BILA</name>
<dbReference type="Proteomes" id="UP000681722">
    <property type="component" value="Unassembled WGS sequence"/>
</dbReference>
<evidence type="ECO:0000256" key="1">
    <source>
        <dbReference type="SAM" id="MobiDB-lite"/>
    </source>
</evidence>
<sequence>MENHGHLPNCPNHNSSTLWLIKTACSCQSPVSLSSPQSPQTQLHLSAPMLPPKQPKTIQQKAILHAAATKNHNLPHSSHHPLRRNSTDCVSQPQPSQLHREEENRRSSLFNSLPPILEYNIENNNRLLPTMSPVQGHHPTFTVFPPEAICSIYEQRYNQAQQLLQHQLHRPSGFLNIESTTNHRLQDNRITPLVQYPYASPQQQSTFSSPQQERKDQQQQQQQQIQTQLVREVIFYKALGAGAQRSCKLSIFNCYWTLLARWSFF</sequence>
<protein>
    <submittedName>
        <fullName evidence="4">Uncharacterized protein</fullName>
    </submittedName>
</protein>
<feature type="compositionally biased region" description="Polar residues" evidence="1">
    <location>
        <begin position="87"/>
        <end position="97"/>
    </location>
</feature>
<dbReference type="EMBL" id="CAJNOK010003062">
    <property type="protein sequence ID" value="CAF0886403.1"/>
    <property type="molecule type" value="Genomic_DNA"/>
</dbReference>
<dbReference type="EMBL" id="CAJOBA010003063">
    <property type="protein sequence ID" value="CAF3669347.1"/>
    <property type="molecule type" value="Genomic_DNA"/>
</dbReference>
<evidence type="ECO:0000313" key="3">
    <source>
        <dbReference type="EMBL" id="CAF3669347.1"/>
    </source>
</evidence>
<accession>A0A8S2VKJ9</accession>
<dbReference type="Proteomes" id="UP000677228">
    <property type="component" value="Unassembled WGS sequence"/>
</dbReference>
<dbReference type="EMBL" id="CAJOBC010090874">
    <property type="protein sequence ID" value="CAF4395364.1"/>
    <property type="molecule type" value="Genomic_DNA"/>
</dbReference>
<comment type="caution">
    <text evidence="4">The sequence shown here is derived from an EMBL/GenBank/DDBJ whole genome shotgun (WGS) entry which is preliminary data.</text>
</comment>
<feature type="region of interest" description="Disordered" evidence="1">
    <location>
        <begin position="72"/>
        <end position="107"/>
    </location>
</feature>